<keyword evidence="1" id="KW-0812">Transmembrane</keyword>
<reference evidence="2 3" key="1">
    <citation type="submission" date="2019-02" db="EMBL/GenBank/DDBJ databases">
        <title>Deep-cultivation of Planctomycetes and their phenomic and genomic characterization uncovers novel biology.</title>
        <authorList>
            <person name="Wiegand S."/>
            <person name="Jogler M."/>
            <person name="Boedeker C."/>
            <person name="Pinto D."/>
            <person name="Vollmers J."/>
            <person name="Rivas-Marin E."/>
            <person name="Kohn T."/>
            <person name="Peeters S.H."/>
            <person name="Heuer A."/>
            <person name="Rast P."/>
            <person name="Oberbeckmann S."/>
            <person name="Bunk B."/>
            <person name="Jeske O."/>
            <person name="Meyerdierks A."/>
            <person name="Storesund J.E."/>
            <person name="Kallscheuer N."/>
            <person name="Luecker S."/>
            <person name="Lage O.M."/>
            <person name="Pohl T."/>
            <person name="Merkel B.J."/>
            <person name="Hornburger P."/>
            <person name="Mueller R.-W."/>
            <person name="Bruemmer F."/>
            <person name="Labrenz M."/>
            <person name="Spormann A.M."/>
            <person name="Op den Camp H."/>
            <person name="Overmann J."/>
            <person name="Amann R."/>
            <person name="Jetten M.S.M."/>
            <person name="Mascher T."/>
            <person name="Medema M.H."/>
            <person name="Devos D.P."/>
            <person name="Kaster A.-K."/>
            <person name="Ovreas L."/>
            <person name="Rohde M."/>
            <person name="Galperin M.Y."/>
            <person name="Jogler C."/>
        </authorList>
    </citation>
    <scope>NUCLEOTIDE SEQUENCE [LARGE SCALE GENOMIC DNA]</scope>
    <source>
        <strain evidence="2 3">K22_7</strain>
    </source>
</reference>
<dbReference type="SUPFAM" id="SSF52743">
    <property type="entry name" value="Subtilisin-like"/>
    <property type="match status" value="1"/>
</dbReference>
<proteinExistence type="predicted"/>
<dbReference type="GO" id="GO:0004252">
    <property type="term" value="F:serine-type endopeptidase activity"/>
    <property type="evidence" value="ECO:0007669"/>
    <property type="project" value="InterPro"/>
</dbReference>
<dbReference type="Gene3D" id="3.40.50.200">
    <property type="entry name" value="Peptidase S8/S53 domain"/>
    <property type="match status" value="1"/>
</dbReference>
<sequence>MSFHAFCPRHRLFQWMIVSSGFLIGGIPIASADWRDDVGFTQLATELGAATPTGAGVDVAMAEALVGGNYLPNTGTPNFSGKTITDLTGTNPAASTHATGVANFFFGNTTSIAPGVTNIAAYDANDWIDVASGLSTVTAPVAHPYSVMNHSYIGNVTAAEIPLAENFSQRVDYIVNRDNVLMVAGSNNGNSTTLPHLLAGSYNAIIVGRSDGNHAHGTTVINGAGRQRPDIVSPASVTSTATPQVSSAAALLHEAAAGTNATNVEAMRAILMAGATKDEFFDWDRTTTRPIDDVYGAGELNVYNSYRIVQGGEFEGSIAIPTTSVGLFGYDFNSPADFASDFLYDFEVASGQVMDELSIFLQWNIDVGDSDLSDDGFQPSLDPLFGGGLADLNLALFDSSGSLIDQSISSVDNFEHIYLTGLTEGNYRLHVSGDRAVDYGLAWRGSLGVTAVPEPTTWFVAAVAITGVALRRRAPKRRPAS</sequence>
<dbReference type="GO" id="GO:0006508">
    <property type="term" value="P:proteolysis"/>
    <property type="evidence" value="ECO:0007669"/>
    <property type="project" value="InterPro"/>
</dbReference>
<keyword evidence="1" id="KW-1133">Transmembrane helix</keyword>
<gene>
    <name evidence="2" type="ORF">K227x_51250</name>
</gene>
<dbReference type="RefSeq" id="WP_145173725.1">
    <property type="nucleotide sequence ID" value="NZ_CP036525.1"/>
</dbReference>
<keyword evidence="1" id="KW-0472">Membrane</keyword>
<name>A0A517NHU9_9BACT</name>
<accession>A0A517NHU9</accession>
<organism evidence="2 3">
    <name type="scientific">Rubripirellula lacrimiformis</name>
    <dbReference type="NCBI Taxonomy" id="1930273"/>
    <lineage>
        <taxon>Bacteria</taxon>
        <taxon>Pseudomonadati</taxon>
        <taxon>Planctomycetota</taxon>
        <taxon>Planctomycetia</taxon>
        <taxon>Pirellulales</taxon>
        <taxon>Pirellulaceae</taxon>
        <taxon>Rubripirellula</taxon>
    </lineage>
</organism>
<dbReference type="AlphaFoldDB" id="A0A517NHU9"/>
<evidence type="ECO:0000313" key="2">
    <source>
        <dbReference type="EMBL" id="QDT06709.1"/>
    </source>
</evidence>
<dbReference type="Gene3D" id="2.60.120.380">
    <property type="match status" value="1"/>
</dbReference>
<protein>
    <recommendedName>
        <fullName evidence="4">PEP-CTERM protein-sorting domain-containing protein</fullName>
    </recommendedName>
</protein>
<dbReference type="Proteomes" id="UP000318538">
    <property type="component" value="Chromosome"/>
</dbReference>
<dbReference type="EMBL" id="CP036525">
    <property type="protein sequence ID" value="QDT06709.1"/>
    <property type="molecule type" value="Genomic_DNA"/>
</dbReference>
<dbReference type="KEGG" id="rlc:K227x_51250"/>
<dbReference type="InterPro" id="IPR036852">
    <property type="entry name" value="Peptidase_S8/S53_dom_sf"/>
</dbReference>
<keyword evidence="3" id="KW-1185">Reference proteome</keyword>
<evidence type="ECO:0000313" key="3">
    <source>
        <dbReference type="Proteomes" id="UP000318538"/>
    </source>
</evidence>
<evidence type="ECO:0008006" key="4">
    <source>
        <dbReference type="Google" id="ProtNLM"/>
    </source>
</evidence>
<dbReference type="OrthoDB" id="5564595at2"/>
<evidence type="ECO:0000256" key="1">
    <source>
        <dbReference type="SAM" id="Phobius"/>
    </source>
</evidence>
<feature type="transmembrane region" description="Helical" evidence="1">
    <location>
        <begin position="12"/>
        <end position="30"/>
    </location>
</feature>